<dbReference type="AlphaFoldDB" id="A0A075JFY0"/>
<sequence>MTRDAAQVLHAPGVKPDLVEVFSGTRRRRLRAIALELMRRRPAGFSTQLQTQRVEDGRELVELHRGLVLLERADEAFGDISQFGQFDPAEAEAAPPRSHVLTQAHAPSIGTIVL</sequence>
<protein>
    <submittedName>
        <fullName evidence="1">Uncharacterized protein</fullName>
    </submittedName>
</protein>
<reference evidence="1 2" key="1">
    <citation type="submission" date="2014-07" db="EMBL/GenBank/DDBJ databases">
        <title>Genome Sequencing of Dermacoccus nishinomiyaensis.</title>
        <authorList>
            <person name="Hong K.W."/>
            <person name="Chan K.G."/>
        </authorList>
    </citation>
    <scope>NUCLEOTIDE SEQUENCE [LARGE SCALE GENOMIC DNA]</scope>
    <source>
        <strain evidence="1 2">M25</strain>
    </source>
</reference>
<name>A0A075JFY0_9MICO</name>
<dbReference type="KEGG" id="dni:HX89_07450"/>
<proteinExistence type="predicted"/>
<accession>A0A075JFY0</accession>
<dbReference type="Proteomes" id="UP000027986">
    <property type="component" value="Chromosome"/>
</dbReference>
<evidence type="ECO:0000313" key="1">
    <source>
        <dbReference type="EMBL" id="AIF40799.1"/>
    </source>
</evidence>
<evidence type="ECO:0000313" key="2">
    <source>
        <dbReference type="Proteomes" id="UP000027986"/>
    </source>
</evidence>
<dbReference type="HOGENOM" id="CLU_2117022_0_0_11"/>
<organism evidence="1 2">
    <name type="scientific">Dermacoccus nishinomiyaensis</name>
    <dbReference type="NCBI Taxonomy" id="1274"/>
    <lineage>
        <taxon>Bacteria</taxon>
        <taxon>Bacillati</taxon>
        <taxon>Actinomycetota</taxon>
        <taxon>Actinomycetes</taxon>
        <taxon>Micrococcales</taxon>
        <taxon>Dermacoccaceae</taxon>
        <taxon>Dermacoccus</taxon>
    </lineage>
</organism>
<dbReference type="EMBL" id="CP008889">
    <property type="protein sequence ID" value="AIF40799.1"/>
    <property type="molecule type" value="Genomic_DNA"/>
</dbReference>
<keyword evidence="2" id="KW-1185">Reference proteome</keyword>
<gene>
    <name evidence="1" type="ORF">HX89_07450</name>
</gene>